<reference evidence="1" key="1">
    <citation type="journal article" date="2014" name="Int. J. Syst. Evol. Microbiol.">
        <title>Complete genome sequence of Corynebacterium casei LMG S-19264T (=DSM 44701T), isolated from a smear-ripened cheese.</title>
        <authorList>
            <consortium name="US DOE Joint Genome Institute (JGI-PGF)"/>
            <person name="Walter F."/>
            <person name="Albersmeier A."/>
            <person name="Kalinowski J."/>
            <person name="Ruckert C."/>
        </authorList>
    </citation>
    <scope>NUCLEOTIDE SEQUENCE</scope>
    <source>
        <strain evidence="1">CGMCC 4.7430</strain>
    </source>
</reference>
<evidence type="ECO:0000313" key="2">
    <source>
        <dbReference type="Proteomes" id="UP000660745"/>
    </source>
</evidence>
<protein>
    <submittedName>
        <fullName evidence="1">Uncharacterized protein</fullName>
    </submittedName>
</protein>
<comment type="caution">
    <text evidence="1">The sequence shown here is derived from an EMBL/GenBank/DDBJ whole genome shotgun (WGS) entry which is preliminary data.</text>
</comment>
<proteinExistence type="predicted"/>
<sequence>MPGATDWQAIVTASWDSIKAKVAADLPKAVAGKPLSDHTYNEQLGVCVLLNGPNTGAAVWNDDGAGTVALTSLKVSDFTSVTGQSAKFGTLQVELPLSFALLAASGRYAYVQPCAQFSLGKKGAPARLNGAGKISARSERGSLTYQLKVVDPDKALRLELTGAKVDGQRSVNLEADGQPSNALLRILLGSFSEGSQRLIISSALDSFFSHGEFGRDMVNELNRIIGASLAQRAQG</sequence>
<accession>A0A918E9A7</accession>
<reference evidence="1" key="2">
    <citation type="submission" date="2020-09" db="EMBL/GenBank/DDBJ databases">
        <authorList>
            <person name="Sun Q."/>
            <person name="Zhou Y."/>
        </authorList>
    </citation>
    <scope>NUCLEOTIDE SEQUENCE</scope>
    <source>
        <strain evidence="1">CGMCC 4.7430</strain>
    </source>
</reference>
<dbReference type="Proteomes" id="UP000660745">
    <property type="component" value="Unassembled WGS sequence"/>
</dbReference>
<organism evidence="1 2">
    <name type="scientific">Nonomuraea glycinis</name>
    <dbReference type="NCBI Taxonomy" id="2047744"/>
    <lineage>
        <taxon>Bacteria</taxon>
        <taxon>Bacillati</taxon>
        <taxon>Actinomycetota</taxon>
        <taxon>Actinomycetes</taxon>
        <taxon>Streptosporangiales</taxon>
        <taxon>Streptosporangiaceae</taxon>
        <taxon>Nonomuraea</taxon>
    </lineage>
</organism>
<evidence type="ECO:0000313" key="1">
    <source>
        <dbReference type="EMBL" id="GGP14643.1"/>
    </source>
</evidence>
<gene>
    <name evidence="1" type="ORF">GCM10012278_71270</name>
</gene>
<name>A0A918E9A7_9ACTN</name>
<dbReference type="EMBL" id="BMNK01000016">
    <property type="protein sequence ID" value="GGP14643.1"/>
    <property type="molecule type" value="Genomic_DNA"/>
</dbReference>
<dbReference type="AlphaFoldDB" id="A0A918E9A7"/>
<keyword evidence="2" id="KW-1185">Reference proteome</keyword>